<comment type="caution">
    <text evidence="2">The sequence shown here is derived from an EMBL/GenBank/DDBJ whole genome shotgun (WGS) entry which is preliminary data.</text>
</comment>
<feature type="transmembrane region" description="Helical" evidence="1">
    <location>
        <begin position="97"/>
        <end position="120"/>
    </location>
</feature>
<gene>
    <name evidence="2" type="ORF">CVLEPA_LOCUS30636</name>
</gene>
<dbReference type="EMBL" id="CAWYQH010000163">
    <property type="protein sequence ID" value="CAK8697401.1"/>
    <property type="molecule type" value="Genomic_DNA"/>
</dbReference>
<keyword evidence="1" id="KW-1133">Transmembrane helix</keyword>
<evidence type="ECO:0000256" key="1">
    <source>
        <dbReference type="SAM" id="Phobius"/>
    </source>
</evidence>
<evidence type="ECO:0000313" key="3">
    <source>
        <dbReference type="Proteomes" id="UP001642483"/>
    </source>
</evidence>
<organism evidence="2 3">
    <name type="scientific">Clavelina lepadiformis</name>
    <name type="common">Light-bulb sea squirt</name>
    <name type="synonym">Ascidia lepadiformis</name>
    <dbReference type="NCBI Taxonomy" id="159417"/>
    <lineage>
        <taxon>Eukaryota</taxon>
        <taxon>Metazoa</taxon>
        <taxon>Chordata</taxon>
        <taxon>Tunicata</taxon>
        <taxon>Ascidiacea</taxon>
        <taxon>Aplousobranchia</taxon>
        <taxon>Clavelinidae</taxon>
        <taxon>Clavelina</taxon>
    </lineage>
</organism>
<keyword evidence="3" id="KW-1185">Reference proteome</keyword>
<feature type="transmembrane region" description="Helical" evidence="1">
    <location>
        <begin position="65"/>
        <end position="85"/>
    </location>
</feature>
<proteinExistence type="predicted"/>
<protein>
    <recommendedName>
        <fullName evidence="4">Transmembrane protein</fullName>
    </recommendedName>
</protein>
<reference evidence="2 3" key="1">
    <citation type="submission" date="2024-02" db="EMBL/GenBank/DDBJ databases">
        <authorList>
            <person name="Daric V."/>
            <person name="Darras S."/>
        </authorList>
    </citation>
    <scope>NUCLEOTIDE SEQUENCE [LARGE SCALE GENOMIC DNA]</scope>
</reference>
<keyword evidence="1" id="KW-0472">Membrane</keyword>
<keyword evidence="1" id="KW-0812">Transmembrane</keyword>
<sequence>MRKNTKETFIITVEKRDSQKRSPQFTTFELIVSFVVIVLVLEVRLEVLKGWVTASELEEYEKSTLRIIIYAAAAMFSGWVSQSLVPSKSSEAALKFALVFLILSGTLWVVMCLLTTFSFYEVKETCFMLINLTLLSVLGFNFGIIVNVKRKNENKQLL</sequence>
<dbReference type="Proteomes" id="UP001642483">
    <property type="component" value="Unassembled WGS sequence"/>
</dbReference>
<evidence type="ECO:0000313" key="2">
    <source>
        <dbReference type="EMBL" id="CAK8697401.1"/>
    </source>
</evidence>
<accession>A0ABP0H090</accession>
<evidence type="ECO:0008006" key="4">
    <source>
        <dbReference type="Google" id="ProtNLM"/>
    </source>
</evidence>
<feature type="transmembrane region" description="Helical" evidence="1">
    <location>
        <begin position="126"/>
        <end position="148"/>
    </location>
</feature>
<name>A0ABP0H090_CLALP</name>
<feature type="transmembrane region" description="Helical" evidence="1">
    <location>
        <begin position="25"/>
        <end position="45"/>
    </location>
</feature>